<evidence type="ECO:0000313" key="2">
    <source>
        <dbReference type="EMBL" id="CEM16750.1"/>
    </source>
</evidence>
<proteinExistence type="predicted"/>
<evidence type="ECO:0000256" key="1">
    <source>
        <dbReference type="SAM" id="MobiDB-lite"/>
    </source>
</evidence>
<dbReference type="PhylomeDB" id="A0A0G4FQM3"/>
<feature type="compositionally biased region" description="Low complexity" evidence="1">
    <location>
        <begin position="353"/>
        <end position="363"/>
    </location>
</feature>
<feature type="region of interest" description="Disordered" evidence="1">
    <location>
        <begin position="1"/>
        <end position="44"/>
    </location>
</feature>
<dbReference type="AlphaFoldDB" id="A0A0G4FQM3"/>
<gene>
    <name evidence="2" type="ORF">Cvel_18245</name>
</gene>
<protein>
    <submittedName>
        <fullName evidence="2">Uncharacterized protein</fullName>
    </submittedName>
</protein>
<reference evidence="2" key="1">
    <citation type="submission" date="2014-11" db="EMBL/GenBank/DDBJ databases">
        <authorList>
            <person name="Otto D Thomas"/>
            <person name="Naeem Raeece"/>
        </authorList>
    </citation>
    <scope>NUCLEOTIDE SEQUENCE</scope>
</reference>
<organism evidence="2">
    <name type="scientific">Chromera velia CCMP2878</name>
    <dbReference type="NCBI Taxonomy" id="1169474"/>
    <lineage>
        <taxon>Eukaryota</taxon>
        <taxon>Sar</taxon>
        <taxon>Alveolata</taxon>
        <taxon>Colpodellida</taxon>
        <taxon>Chromeraceae</taxon>
        <taxon>Chromera</taxon>
    </lineage>
</organism>
<feature type="compositionally biased region" description="Basic and acidic residues" evidence="1">
    <location>
        <begin position="381"/>
        <end position="391"/>
    </location>
</feature>
<feature type="region of interest" description="Disordered" evidence="1">
    <location>
        <begin position="288"/>
        <end position="414"/>
    </location>
</feature>
<feature type="compositionally biased region" description="Basic and acidic residues" evidence="1">
    <location>
        <begin position="334"/>
        <end position="349"/>
    </location>
</feature>
<accession>A0A0G4FQM3</accession>
<dbReference type="VEuPathDB" id="CryptoDB:Cvel_18245"/>
<dbReference type="EMBL" id="CDMZ01000553">
    <property type="protein sequence ID" value="CEM16750.1"/>
    <property type="molecule type" value="Genomic_DNA"/>
</dbReference>
<name>A0A0G4FQM3_9ALVE</name>
<feature type="compositionally biased region" description="Polar residues" evidence="1">
    <location>
        <begin position="13"/>
        <end position="27"/>
    </location>
</feature>
<sequence length="414" mass="44484">MLPQQQPQAQQQHNALSSRPSLNSRTALPNLPGASPEHSVPPPAAEKVDIEPAVHAFSEWLCSVKGRNGQLEGEVNVEVEKIRRGILSGATQLTDYKRQMGTVQHSQHSMIADCKEKSAQAHKETYDVLLGYAQLETETRESYSALMEKLNIQTLEMETLKQVYSRSHGKAQAEVNGLREEIREVSFYAEEFRKTSLASNAKMDARVDALQNRVTSVVDGARRLADAHAEAVIRSSSLHDQIREQLGNFTAELSKMKTAFAPVQAEVGDRAEAVAVEQMERLREMGLQLPGVGSDGDSHSHTDTAQQTGTGKEVGDGIGQKGTERDGITAGSGTDERGRSADSGQEKETAPFAAVSAAAAASSGMQGLNVSGISHGGPGMVERDRDNKEGPGNEPMAQSGFTLGRGATQEDVRG</sequence>
<feature type="compositionally biased region" description="Low complexity" evidence="1">
    <location>
        <begin position="1"/>
        <end position="12"/>
    </location>
</feature>